<accession>H2ZGB9</accession>
<protein>
    <recommendedName>
        <fullName evidence="1">Acyl-CoA thioester hydrolase/bile acid-CoA amino acid N-acetyltransferase domain-containing protein</fullName>
    </recommendedName>
</protein>
<proteinExistence type="predicted"/>
<dbReference type="PANTHER" id="PTHR10824:SF4">
    <property type="entry name" value="ACYL-COENZYME A THIOESTERASE 1-LIKE"/>
    <property type="match status" value="1"/>
</dbReference>
<sequence length="168" mass="18672">MVMGITLTPSYDISQEPSLVDKAIRIKLSGLPPNTTVTIHSKCKVQKNGYECLAHYMTNHDGSVDLSKDQSVGGFYNGVEAMGFIWAMKPSLENKSPYGGRVILFDVTKQLKVVINVLPGRIHNLKDLCYSKVPSLLKFQVTRIYMVPGVKRIEIKQNGLRGTLFTPS</sequence>
<reference evidence="2" key="3">
    <citation type="submission" date="2025-09" db="UniProtKB">
        <authorList>
            <consortium name="Ensembl"/>
        </authorList>
    </citation>
    <scope>IDENTIFICATION</scope>
</reference>
<reference evidence="2" key="2">
    <citation type="submission" date="2025-08" db="UniProtKB">
        <authorList>
            <consortium name="Ensembl"/>
        </authorList>
    </citation>
    <scope>IDENTIFICATION</scope>
</reference>
<dbReference type="InterPro" id="IPR006862">
    <property type="entry name" value="Thio_Ohase/aa_AcTrfase"/>
</dbReference>
<evidence type="ECO:0000259" key="1">
    <source>
        <dbReference type="Pfam" id="PF04775"/>
    </source>
</evidence>
<dbReference type="AlphaFoldDB" id="H2ZGB9"/>
<dbReference type="PANTHER" id="PTHR10824">
    <property type="entry name" value="ACYL-COENZYME A THIOESTERASE-RELATED"/>
    <property type="match status" value="1"/>
</dbReference>
<dbReference type="Pfam" id="PF04775">
    <property type="entry name" value="Bile_Hydr_Trans"/>
    <property type="match status" value="1"/>
</dbReference>
<dbReference type="Gene3D" id="2.60.40.2240">
    <property type="entry name" value="Acyl-CoA thioester hydrolase/BAAT N-terminal domain"/>
    <property type="match status" value="1"/>
</dbReference>
<dbReference type="Proteomes" id="UP000007875">
    <property type="component" value="Unassembled WGS sequence"/>
</dbReference>
<organism evidence="2 3">
    <name type="scientific">Ciona savignyi</name>
    <name type="common">Pacific transparent sea squirt</name>
    <dbReference type="NCBI Taxonomy" id="51511"/>
    <lineage>
        <taxon>Eukaryota</taxon>
        <taxon>Metazoa</taxon>
        <taxon>Chordata</taxon>
        <taxon>Tunicata</taxon>
        <taxon>Ascidiacea</taxon>
        <taxon>Phlebobranchia</taxon>
        <taxon>Cionidae</taxon>
        <taxon>Ciona</taxon>
    </lineage>
</organism>
<dbReference type="GO" id="GO:0006631">
    <property type="term" value="P:fatty acid metabolic process"/>
    <property type="evidence" value="ECO:0007669"/>
    <property type="project" value="TreeGrafter"/>
</dbReference>
<dbReference type="InterPro" id="IPR042490">
    <property type="entry name" value="Thio_Ohase/BAAT_N"/>
</dbReference>
<dbReference type="HOGENOM" id="CLU_029849_1_1_1"/>
<dbReference type="Ensembl" id="ENSCSAVT00000016816.1">
    <property type="protein sequence ID" value="ENSCSAVP00000016635.1"/>
    <property type="gene ID" value="ENSCSAVG00000009772.1"/>
</dbReference>
<dbReference type="GO" id="GO:0006637">
    <property type="term" value="P:acyl-CoA metabolic process"/>
    <property type="evidence" value="ECO:0007669"/>
    <property type="project" value="TreeGrafter"/>
</dbReference>
<dbReference type="InParanoid" id="H2ZGB9"/>
<reference evidence="3" key="1">
    <citation type="submission" date="2003-08" db="EMBL/GenBank/DDBJ databases">
        <authorList>
            <person name="Birren B."/>
            <person name="Nusbaum C."/>
            <person name="Abebe A."/>
            <person name="Abouelleil A."/>
            <person name="Adekoya E."/>
            <person name="Ait-zahra M."/>
            <person name="Allen N."/>
            <person name="Allen T."/>
            <person name="An P."/>
            <person name="Anderson M."/>
            <person name="Anderson S."/>
            <person name="Arachchi H."/>
            <person name="Armbruster J."/>
            <person name="Bachantsang P."/>
            <person name="Baldwin J."/>
            <person name="Barry A."/>
            <person name="Bayul T."/>
            <person name="Blitshsteyn B."/>
            <person name="Bloom T."/>
            <person name="Blye J."/>
            <person name="Boguslavskiy L."/>
            <person name="Borowsky M."/>
            <person name="Boukhgalter B."/>
            <person name="Brunache A."/>
            <person name="Butler J."/>
            <person name="Calixte N."/>
            <person name="Calvo S."/>
            <person name="Camarata J."/>
            <person name="Campo K."/>
            <person name="Chang J."/>
            <person name="Cheshatsang Y."/>
            <person name="Citroen M."/>
            <person name="Collymore A."/>
            <person name="Considine T."/>
            <person name="Cook A."/>
            <person name="Cooke P."/>
            <person name="Corum B."/>
            <person name="Cuomo C."/>
            <person name="David R."/>
            <person name="Dawoe T."/>
            <person name="Degray S."/>
            <person name="Dodge S."/>
            <person name="Dooley K."/>
            <person name="Dorje P."/>
            <person name="Dorjee K."/>
            <person name="Dorris L."/>
            <person name="Duffey N."/>
            <person name="Dupes A."/>
            <person name="Elkins T."/>
            <person name="Engels R."/>
            <person name="Erickson J."/>
            <person name="Farina A."/>
            <person name="Faro S."/>
            <person name="Ferreira P."/>
            <person name="Fischer H."/>
            <person name="Fitzgerald M."/>
            <person name="Foley K."/>
            <person name="Gage D."/>
            <person name="Galagan J."/>
            <person name="Gearin G."/>
            <person name="Gnerre S."/>
            <person name="Gnirke A."/>
            <person name="Goyette A."/>
            <person name="Graham J."/>
            <person name="Grandbois E."/>
            <person name="Gyaltsen K."/>
            <person name="Hafez N."/>
            <person name="Hagopian D."/>
            <person name="Hagos B."/>
            <person name="Hall J."/>
            <person name="Hatcher B."/>
            <person name="Heller A."/>
            <person name="Higgins H."/>
            <person name="Honan T."/>
            <person name="Horn A."/>
            <person name="Houde N."/>
            <person name="Hughes L."/>
            <person name="Hulme W."/>
            <person name="Husby E."/>
            <person name="Iliev I."/>
            <person name="Jaffe D."/>
            <person name="Jones C."/>
            <person name="Kamal M."/>
            <person name="Kamat A."/>
            <person name="Kamvysselis M."/>
            <person name="Karlsson E."/>
            <person name="Kells C."/>
            <person name="Kieu A."/>
            <person name="Kisner P."/>
            <person name="Kodira C."/>
            <person name="Kulbokas E."/>
            <person name="Labutti K."/>
            <person name="Lama D."/>
            <person name="Landers T."/>
            <person name="Leger J."/>
            <person name="Levine S."/>
            <person name="Lewis D."/>
            <person name="Lewis T."/>
            <person name="Lindblad-toh K."/>
            <person name="Liu X."/>
            <person name="Lokyitsang T."/>
            <person name="Lokyitsang Y."/>
            <person name="Lucien O."/>
            <person name="Lui A."/>
            <person name="Ma L.J."/>
            <person name="Mabbitt R."/>
            <person name="Macdonald J."/>
            <person name="Maclean C."/>
            <person name="Major J."/>
            <person name="Manning J."/>
            <person name="Marabella R."/>
            <person name="Maru K."/>
            <person name="Matthews C."/>
            <person name="Mauceli E."/>
            <person name="Mccarthy M."/>
            <person name="Mcdonough S."/>
            <person name="Mcghee T."/>
            <person name="Meldrim J."/>
            <person name="Meneus L."/>
            <person name="Mesirov J."/>
            <person name="Mihalev A."/>
            <person name="Mihova T."/>
            <person name="Mikkelsen T."/>
            <person name="Mlenga V."/>
            <person name="Moru K."/>
            <person name="Mozes J."/>
            <person name="Mulrain L."/>
            <person name="Munson G."/>
            <person name="Naylor J."/>
            <person name="Newes C."/>
            <person name="Nguyen C."/>
            <person name="Nguyen N."/>
            <person name="Nguyen T."/>
            <person name="Nicol R."/>
            <person name="Nielsen C."/>
            <person name="Nizzari M."/>
            <person name="Norbu C."/>
            <person name="Norbu N."/>
            <person name="O'donnell P."/>
            <person name="Okoawo O."/>
            <person name="O'leary S."/>
            <person name="Omotosho B."/>
            <person name="O'neill K."/>
            <person name="Osman S."/>
            <person name="Parker S."/>
            <person name="Perrin D."/>
            <person name="Phunkhang P."/>
            <person name="Piqani B."/>
            <person name="Purcell S."/>
            <person name="Rachupka T."/>
            <person name="Ramasamy U."/>
            <person name="Rameau R."/>
            <person name="Ray V."/>
            <person name="Raymond C."/>
            <person name="Retta R."/>
            <person name="Richardson S."/>
            <person name="Rise C."/>
            <person name="Rodriguez J."/>
            <person name="Rogers J."/>
            <person name="Rogov P."/>
            <person name="Rutman M."/>
            <person name="Schupbach R."/>
            <person name="Seaman C."/>
            <person name="Settipalli S."/>
            <person name="Sharpe T."/>
            <person name="Sheridan J."/>
            <person name="Sherpa N."/>
            <person name="Shi J."/>
            <person name="Smirnov S."/>
            <person name="Smith C."/>
            <person name="Sougnez C."/>
            <person name="Spencer B."/>
            <person name="Stalker J."/>
            <person name="Stange-thomann N."/>
            <person name="Stavropoulos S."/>
            <person name="Stetson K."/>
            <person name="Stone C."/>
            <person name="Stone S."/>
            <person name="Stubbs M."/>
            <person name="Talamas J."/>
            <person name="Tchuinga P."/>
            <person name="Tenzing P."/>
            <person name="Tesfaye S."/>
            <person name="Theodore J."/>
            <person name="Thoulutsang Y."/>
            <person name="Topham K."/>
            <person name="Towey S."/>
            <person name="Tsamla T."/>
            <person name="Tsomo N."/>
            <person name="Vallee D."/>
            <person name="Vassiliev H."/>
            <person name="Venkataraman V."/>
            <person name="Vinson J."/>
            <person name="Vo A."/>
            <person name="Wade C."/>
            <person name="Wang S."/>
            <person name="Wangchuk T."/>
            <person name="Wangdi T."/>
            <person name="Whittaker C."/>
            <person name="Wilkinson J."/>
            <person name="Wu Y."/>
            <person name="Wyman D."/>
            <person name="Yadav S."/>
            <person name="Yang S."/>
            <person name="Yang X."/>
            <person name="Yeager S."/>
            <person name="Yee E."/>
            <person name="Young G."/>
            <person name="Zainoun J."/>
            <person name="Zembeck L."/>
            <person name="Zimmer A."/>
            <person name="Zody M."/>
            <person name="Lander E."/>
        </authorList>
    </citation>
    <scope>NUCLEOTIDE SEQUENCE [LARGE SCALE GENOMIC DNA]</scope>
</reference>
<evidence type="ECO:0000313" key="2">
    <source>
        <dbReference type="Ensembl" id="ENSCSAVP00000016635.1"/>
    </source>
</evidence>
<keyword evidence="3" id="KW-1185">Reference proteome</keyword>
<dbReference type="STRING" id="51511.ENSCSAVP00000016635"/>
<name>H2ZGB9_CIOSA</name>
<dbReference type="GeneTree" id="ENSGT01010000222336"/>
<evidence type="ECO:0000313" key="3">
    <source>
        <dbReference type="Proteomes" id="UP000007875"/>
    </source>
</evidence>
<dbReference type="GO" id="GO:0047617">
    <property type="term" value="F:fatty acyl-CoA hydrolase activity"/>
    <property type="evidence" value="ECO:0007669"/>
    <property type="project" value="TreeGrafter"/>
</dbReference>
<feature type="domain" description="Acyl-CoA thioester hydrolase/bile acid-CoA amino acid N-acetyltransferase" evidence="1">
    <location>
        <begin position="21"/>
        <end position="157"/>
    </location>
</feature>